<feature type="domain" description="VENN motif-containing" evidence="6">
    <location>
        <begin position="297"/>
        <end position="345"/>
    </location>
</feature>
<evidence type="ECO:0000256" key="4">
    <source>
        <dbReference type="ARBA" id="ARBA00023026"/>
    </source>
</evidence>
<dbReference type="EMBL" id="QRAP01000027">
    <property type="protein sequence ID" value="RDK82771.1"/>
    <property type="molecule type" value="Genomic_DNA"/>
</dbReference>
<feature type="compositionally biased region" description="Basic and acidic residues" evidence="5">
    <location>
        <begin position="99"/>
        <end position="112"/>
    </location>
</feature>
<name>A0A370Q339_9GAMM</name>
<evidence type="ECO:0000256" key="3">
    <source>
        <dbReference type="ARBA" id="ARBA00022913"/>
    </source>
</evidence>
<dbReference type="GO" id="GO:0090729">
    <property type="term" value="F:toxin activity"/>
    <property type="evidence" value="ECO:0007669"/>
    <property type="project" value="UniProtKB-KW"/>
</dbReference>
<dbReference type="RefSeq" id="WP_162844449.1">
    <property type="nucleotide sequence ID" value="NZ_QRAP01000027.1"/>
</dbReference>
<proteinExistence type="predicted"/>
<keyword evidence="3" id="KW-1266">Target cell cytoplasm</keyword>
<dbReference type="Pfam" id="PF18664">
    <property type="entry name" value="CdiA_C_tRNase"/>
    <property type="match status" value="1"/>
</dbReference>
<evidence type="ECO:0000313" key="9">
    <source>
        <dbReference type="Proteomes" id="UP000254848"/>
    </source>
</evidence>
<comment type="caution">
    <text evidence="8">The sequence shown here is derived from an EMBL/GenBank/DDBJ whole genome shotgun (WGS) entry which is preliminary data.</text>
</comment>
<evidence type="ECO:0000259" key="6">
    <source>
        <dbReference type="Pfam" id="PF04829"/>
    </source>
</evidence>
<feature type="non-terminal residue" evidence="8">
    <location>
        <position position="1"/>
    </location>
</feature>
<keyword evidence="9" id="KW-1185">Reference proteome</keyword>
<evidence type="ECO:0000259" key="7">
    <source>
        <dbReference type="Pfam" id="PF18664"/>
    </source>
</evidence>
<evidence type="ECO:0000256" key="1">
    <source>
        <dbReference type="ARBA" id="ARBA00004219"/>
    </source>
</evidence>
<evidence type="ECO:0000256" key="2">
    <source>
        <dbReference type="ARBA" id="ARBA00022656"/>
    </source>
</evidence>
<comment type="subcellular location">
    <subcellularLocation>
        <location evidence="1">Target cell</location>
        <location evidence="1">Target cell cytoplasm</location>
    </subcellularLocation>
</comment>
<protein>
    <submittedName>
        <fullName evidence="8">VENN motif-containing pre-toxin protein</fullName>
    </submittedName>
</protein>
<dbReference type="Pfam" id="PF04829">
    <property type="entry name" value="PT-VENN"/>
    <property type="match status" value="1"/>
</dbReference>
<reference evidence="8 9" key="1">
    <citation type="submission" date="2018-07" db="EMBL/GenBank/DDBJ databases">
        <title>Genomic Encyclopedia of Type Strains, Phase IV (KMG-IV): sequencing the most valuable type-strain genomes for metagenomic binning, comparative biology and taxonomic classification.</title>
        <authorList>
            <person name="Goeker M."/>
        </authorList>
    </citation>
    <scope>NUCLEOTIDE SEQUENCE [LARGE SCALE GENOMIC DNA]</scope>
    <source>
        <strain evidence="8 9">DSM 103736</strain>
    </source>
</reference>
<feature type="region of interest" description="Disordered" evidence="5">
    <location>
        <begin position="505"/>
        <end position="526"/>
    </location>
</feature>
<dbReference type="InterPro" id="IPR006914">
    <property type="entry name" value="VENN_dom"/>
</dbReference>
<feature type="region of interest" description="Disordered" evidence="5">
    <location>
        <begin position="99"/>
        <end position="120"/>
    </location>
</feature>
<accession>A0A370Q339</accession>
<dbReference type="Proteomes" id="UP000254848">
    <property type="component" value="Unassembled WGS sequence"/>
</dbReference>
<keyword evidence="2" id="KW-0800">Toxin</keyword>
<evidence type="ECO:0000256" key="5">
    <source>
        <dbReference type="SAM" id="MobiDB-lite"/>
    </source>
</evidence>
<dbReference type="AlphaFoldDB" id="A0A370Q339"/>
<keyword evidence="4" id="KW-0843">Virulence</keyword>
<feature type="domain" description="CdiA C-terminal tRNase" evidence="7">
    <location>
        <begin position="528"/>
        <end position="650"/>
    </location>
</feature>
<evidence type="ECO:0000313" key="8">
    <source>
        <dbReference type="EMBL" id="RDK82771.1"/>
    </source>
</evidence>
<sequence length="651" mass="66757">DITVGKHTQLDGAVIASTADESKNRLDTGTLGFSDIDNKADFKTEHQGGSFSTGSGILGNALGNAGNLTAIGGNNEGHASGTTQSAVSGGSVVIRDEANQKQDITDLSRDPENANGSIAPIFDKEKEQNRLKEIQLIGEIGAQVGDVIRTQGQIETAKALNDPQAQQAAKEVLAGLGKLNPTEKEINDQISRAVMETYGTGSSLQKTAQAVTGILTGLAGGDIGKALAGGASPYIAEQIKKYTGDNDAANVMAHAVWGAIAAEVNGNSGLAGAAGVTGGELAARYLAEKLYPGVEPSQYSEEQKQTLSALGSLAAGMAGGIAGGSTANTVAGAQAGQNAINNNLIGGNDETQTKFVQEHGKDVLSCATNPGGAECQRGQAVNKAIAGALVGGGIANAAPALIAAAQSAASTCASNPPSCAVQVSNWVVETIGAEAVPAGLTVAGISKLSSVELAELKAVISMEKQLGSKATKEAVEGIVNNSAVGKGTSTQIVKNSDGLNEVKIKSTPLEGQDRLNTPDLGGSGKLKPAEAATAAQLEPALGQMERYTPPKGATSGTSPDFVITSGPNKGKTVDAMYTTDKLSQKEIDGLNKFYEKNMSSGSGKDVIQDHLKKADFVPVDFRVLTRTNQKIFMDYIKTLPKTQQDKIIIMR</sequence>
<dbReference type="InterPro" id="IPR041620">
    <property type="entry name" value="CdiA_C_tRNase"/>
</dbReference>
<dbReference type="CDD" id="cd20726">
    <property type="entry name" value="CDI_toxin_BpE479_tRNase-like"/>
    <property type="match status" value="1"/>
</dbReference>
<organism evidence="8 9">
    <name type="scientific">Enterobacillus tribolii</name>
    <dbReference type="NCBI Taxonomy" id="1487935"/>
    <lineage>
        <taxon>Bacteria</taxon>
        <taxon>Pseudomonadati</taxon>
        <taxon>Pseudomonadota</taxon>
        <taxon>Gammaproteobacteria</taxon>
        <taxon>Enterobacterales</taxon>
        <taxon>Hafniaceae</taxon>
        <taxon>Enterobacillus</taxon>
    </lineage>
</organism>
<gene>
    <name evidence="8" type="ORF">C8D90_1274</name>
</gene>